<protein>
    <submittedName>
        <fullName evidence="1">Uncharacterized protein</fullName>
    </submittedName>
</protein>
<accession>A0A6M3LH39</accession>
<evidence type="ECO:0000313" key="1">
    <source>
        <dbReference type="EMBL" id="QJA93649.1"/>
    </source>
</evidence>
<name>A0A6M3LH39_9ZZZZ</name>
<reference evidence="1" key="1">
    <citation type="submission" date="2020-03" db="EMBL/GenBank/DDBJ databases">
        <title>The deep terrestrial virosphere.</title>
        <authorList>
            <person name="Holmfeldt K."/>
            <person name="Nilsson E."/>
            <person name="Simone D."/>
            <person name="Lopez-Fernandez M."/>
            <person name="Wu X."/>
            <person name="de Brujin I."/>
            <person name="Lundin D."/>
            <person name="Andersson A."/>
            <person name="Bertilsson S."/>
            <person name="Dopson M."/>
        </authorList>
    </citation>
    <scope>NUCLEOTIDE SEQUENCE</scope>
    <source>
        <strain evidence="1">MM415B04162</strain>
    </source>
</reference>
<sequence length="81" mass="9298">MTGPQLEASDKDKEYFRKHTFPGTIIEENKNLRREADTLRQQLADCRKNALLEAADFIASRDEPMGSIADKLRRMAEEQST</sequence>
<dbReference type="AlphaFoldDB" id="A0A6M3LH39"/>
<gene>
    <name evidence="1" type="ORF">MM415B04162_0003</name>
</gene>
<proteinExistence type="predicted"/>
<organism evidence="1">
    <name type="scientific">viral metagenome</name>
    <dbReference type="NCBI Taxonomy" id="1070528"/>
    <lineage>
        <taxon>unclassified sequences</taxon>
        <taxon>metagenomes</taxon>
        <taxon>organismal metagenomes</taxon>
    </lineage>
</organism>
<dbReference type="EMBL" id="MT143166">
    <property type="protein sequence ID" value="QJA93649.1"/>
    <property type="molecule type" value="Genomic_DNA"/>
</dbReference>